<reference evidence="1 2" key="1">
    <citation type="submission" date="2016-09" db="EMBL/GenBank/DDBJ databases">
        <title>Genomic Taxonomy of the Vibrionaceae.</title>
        <authorList>
            <person name="Gonzalez-Castillo A."/>
            <person name="Gomez-Gil B."/>
            <person name="Enciso-Ibarra K."/>
        </authorList>
    </citation>
    <scope>NUCLEOTIDE SEQUENCE [LARGE SCALE GENOMIC DNA]</scope>
    <source>
        <strain evidence="1 2">CAIM 1731</strain>
    </source>
</reference>
<protein>
    <submittedName>
        <fullName evidence="1">Uncharacterized protein</fullName>
    </submittedName>
</protein>
<evidence type="ECO:0000313" key="1">
    <source>
        <dbReference type="EMBL" id="OLQ89722.1"/>
    </source>
</evidence>
<gene>
    <name evidence="1" type="ORF">BIY21_14900</name>
</gene>
<dbReference type="EMBL" id="MJMI01000104">
    <property type="protein sequence ID" value="OLQ89722.1"/>
    <property type="molecule type" value="Genomic_DNA"/>
</dbReference>
<sequence>MKVGLKLNEQFTVAKHNIVQVVTFENDFHLALANGEYLVIADQNKNNSGYYTSELNGSVIEVPVNEYHRIQRELSEYFDVEIKNLSGKNEETESEESAA</sequence>
<keyword evidence="2" id="KW-1185">Reference proteome</keyword>
<organism evidence="1 2">
    <name type="scientific">Vibrio ponticus</name>
    <dbReference type="NCBI Taxonomy" id="265668"/>
    <lineage>
        <taxon>Bacteria</taxon>
        <taxon>Pseudomonadati</taxon>
        <taxon>Pseudomonadota</taxon>
        <taxon>Gammaproteobacteria</taxon>
        <taxon>Vibrionales</taxon>
        <taxon>Vibrionaceae</taxon>
        <taxon>Vibrio</taxon>
    </lineage>
</organism>
<dbReference type="RefSeq" id="WP_075650294.1">
    <property type="nucleotide sequence ID" value="NZ_AP019658.1"/>
</dbReference>
<proteinExistence type="predicted"/>
<comment type="caution">
    <text evidence="1">The sequence shown here is derived from an EMBL/GenBank/DDBJ whole genome shotgun (WGS) entry which is preliminary data.</text>
</comment>
<evidence type="ECO:0000313" key="2">
    <source>
        <dbReference type="Proteomes" id="UP000186206"/>
    </source>
</evidence>
<dbReference type="Proteomes" id="UP000186206">
    <property type="component" value="Unassembled WGS sequence"/>
</dbReference>
<accession>A0ABX3FCU0</accession>
<name>A0ABX3FCU0_9VIBR</name>